<feature type="domain" description="Prenyltransferase alpha-alpha toroid" evidence="2">
    <location>
        <begin position="6"/>
        <end position="71"/>
    </location>
</feature>
<organism evidence="3 4">
    <name type="scientific">Thanatephorus cucumeris (strain AG1-IB / isolate 7/3/14)</name>
    <name type="common">Lettuce bottom rot fungus</name>
    <name type="synonym">Rhizoctonia solani</name>
    <dbReference type="NCBI Taxonomy" id="1108050"/>
    <lineage>
        <taxon>Eukaryota</taxon>
        <taxon>Fungi</taxon>
        <taxon>Dikarya</taxon>
        <taxon>Basidiomycota</taxon>
        <taxon>Agaricomycotina</taxon>
        <taxon>Agaricomycetes</taxon>
        <taxon>Cantharellales</taxon>
        <taxon>Ceratobasidiaceae</taxon>
        <taxon>Rhizoctonia</taxon>
        <taxon>Rhizoctonia solani AG-1</taxon>
    </lineage>
</organism>
<evidence type="ECO:0000259" key="2">
    <source>
        <dbReference type="Pfam" id="PF00432"/>
    </source>
</evidence>
<dbReference type="EMBL" id="CAOJ01015279">
    <property type="protein sequence ID" value="CCO35925.1"/>
    <property type="molecule type" value="Genomic_DNA"/>
</dbReference>
<keyword evidence="3" id="KW-0808">Transferase</keyword>
<keyword evidence="1" id="KW-0677">Repeat</keyword>
<evidence type="ECO:0000313" key="3">
    <source>
        <dbReference type="EMBL" id="CCO35925.1"/>
    </source>
</evidence>
<proteinExistence type="predicted"/>
<dbReference type="Pfam" id="PF00432">
    <property type="entry name" value="Prenyltrans"/>
    <property type="match status" value="1"/>
</dbReference>
<evidence type="ECO:0000256" key="1">
    <source>
        <dbReference type="ARBA" id="ARBA00022737"/>
    </source>
</evidence>
<comment type="caution">
    <text evidence="3">The sequence shown here is derived from an EMBL/GenBank/DDBJ whole genome shotgun (WGS) entry which is preliminary data.</text>
</comment>
<dbReference type="HOGENOM" id="CLU_197833_0_0_1"/>
<reference evidence="3 4" key="1">
    <citation type="journal article" date="2013" name="J. Biotechnol.">
        <title>Establishment and interpretation of the genome sequence of the phytopathogenic fungus Rhizoctonia solani AG1-IB isolate 7/3/14.</title>
        <authorList>
            <person name="Wibberg D.W."/>
            <person name="Jelonek L.J."/>
            <person name="Rupp O.R."/>
            <person name="Hennig M.H."/>
            <person name="Eikmeyer F.E."/>
            <person name="Goesmann A.G."/>
            <person name="Hartmann A.H."/>
            <person name="Borriss R.B."/>
            <person name="Grosch R.G."/>
            <person name="Puehler A.P."/>
            <person name="Schlueter A.S."/>
        </authorList>
    </citation>
    <scope>NUCLEOTIDE SEQUENCE [LARGE SCALE GENOMIC DNA]</scope>
    <source>
        <strain evidence="4">AG1-IB / isolate 7/3/14</strain>
    </source>
</reference>
<gene>
    <name evidence="3" type="primary">BET2</name>
    <name evidence="3" type="ORF">BN14_10046</name>
</gene>
<dbReference type="GO" id="GO:0004663">
    <property type="term" value="F:Rab geranylgeranyltransferase activity"/>
    <property type="evidence" value="ECO:0007669"/>
    <property type="project" value="UniProtKB-EC"/>
</dbReference>
<dbReference type="Gene3D" id="1.50.10.20">
    <property type="match status" value="1"/>
</dbReference>
<accession>M5CA18</accession>
<evidence type="ECO:0000313" key="4">
    <source>
        <dbReference type="Proteomes" id="UP000012065"/>
    </source>
</evidence>
<dbReference type="AlphaFoldDB" id="M5CA18"/>
<dbReference type="EC" id="2.5.1.60" evidence="3"/>
<dbReference type="InterPro" id="IPR008930">
    <property type="entry name" value="Terpenoid_cyclase/PrenylTrfase"/>
</dbReference>
<dbReference type="Proteomes" id="UP000012065">
    <property type="component" value="Unassembled WGS sequence"/>
</dbReference>
<dbReference type="InterPro" id="IPR001330">
    <property type="entry name" value="Prenyltrans"/>
</dbReference>
<protein>
    <submittedName>
        <fullName evidence="3">Geranylgeranyl transferase type-2 subunit beta</fullName>
        <ecNumber evidence="3">2.5.1.60</ecNumber>
    </submittedName>
</protein>
<name>M5CA18_THACB</name>
<sequence>MAATVLELQKHIDYVQKLGKNHDLAYYLTSHLRLNAVYWGFTAVSIMGQPAALDRDEMIEFVMSCWNEKEGTQNIGTPS</sequence>
<dbReference type="SUPFAM" id="SSF48239">
    <property type="entry name" value="Terpenoid cyclases/Protein prenyltransferases"/>
    <property type="match status" value="1"/>
</dbReference>